<dbReference type="Proteomes" id="UP000253318">
    <property type="component" value="Unassembled WGS sequence"/>
</dbReference>
<protein>
    <submittedName>
        <fullName evidence="2">Uncharacterized protein</fullName>
    </submittedName>
</protein>
<proteinExistence type="predicted"/>
<keyword evidence="3" id="KW-1185">Reference proteome</keyword>
<dbReference type="AlphaFoldDB" id="A0A368SYA5"/>
<comment type="caution">
    <text evidence="2">The sequence shown here is derived from an EMBL/GenBank/DDBJ whole genome shotgun (WGS) entry which is preliminary data.</text>
</comment>
<gene>
    <name evidence="2" type="ORF">DEF24_25680</name>
</gene>
<accession>A0A368SYA5</accession>
<organism evidence="2 3">
    <name type="scientific">Marinitenerispora sediminis</name>
    <dbReference type="NCBI Taxonomy" id="1931232"/>
    <lineage>
        <taxon>Bacteria</taxon>
        <taxon>Bacillati</taxon>
        <taxon>Actinomycetota</taxon>
        <taxon>Actinomycetes</taxon>
        <taxon>Streptosporangiales</taxon>
        <taxon>Nocardiopsidaceae</taxon>
        <taxon>Marinitenerispora</taxon>
    </lineage>
</organism>
<sequence length="69" mass="7167">MAKNEPTEQSDAAVRRRTLIKGGIGAALSVGAVVGCAKEENDEEDDSSWIPSWVPLIGGRSRGNGTTPG</sequence>
<name>A0A368SYA5_9ACTN</name>
<dbReference type="RefSeq" id="WP_147280305.1">
    <property type="nucleotide sequence ID" value="NZ_QEIM01000350.1"/>
</dbReference>
<evidence type="ECO:0000313" key="3">
    <source>
        <dbReference type="Proteomes" id="UP000253318"/>
    </source>
</evidence>
<evidence type="ECO:0000256" key="1">
    <source>
        <dbReference type="SAM" id="MobiDB-lite"/>
    </source>
</evidence>
<reference evidence="2 3" key="1">
    <citation type="submission" date="2018-04" db="EMBL/GenBank/DDBJ databases">
        <title>Novel actinobacteria from marine sediment.</title>
        <authorList>
            <person name="Ng Z.Y."/>
            <person name="Tan G.Y.A."/>
        </authorList>
    </citation>
    <scope>NUCLEOTIDE SEQUENCE [LARGE SCALE GENOMIC DNA]</scope>
    <source>
        <strain evidence="2 3">TPS81</strain>
    </source>
</reference>
<feature type="compositionally biased region" description="Gly residues" evidence="1">
    <location>
        <begin position="60"/>
        <end position="69"/>
    </location>
</feature>
<feature type="region of interest" description="Disordered" evidence="1">
    <location>
        <begin position="39"/>
        <end position="69"/>
    </location>
</feature>
<dbReference type="EMBL" id="QEIN01000354">
    <property type="protein sequence ID" value="RCV48994.1"/>
    <property type="molecule type" value="Genomic_DNA"/>
</dbReference>
<feature type="non-terminal residue" evidence="2">
    <location>
        <position position="69"/>
    </location>
</feature>
<evidence type="ECO:0000313" key="2">
    <source>
        <dbReference type="EMBL" id="RCV48994.1"/>
    </source>
</evidence>